<name>A0A7D4AMX8_ACTVE</name>
<reference evidence="2 3" key="1">
    <citation type="submission" date="2020-05" db="EMBL/GenBank/DDBJ databases">
        <title>Actinomadura verrucosospora NRRL-B18236 (PFL_A860) Genome sequencing and assembly.</title>
        <authorList>
            <person name="Samborskyy M."/>
        </authorList>
    </citation>
    <scope>NUCLEOTIDE SEQUENCE [LARGE SCALE GENOMIC DNA]</scope>
    <source>
        <strain evidence="2 3">NRRL:B18236</strain>
    </source>
</reference>
<gene>
    <name evidence="2" type="ORF">ACTIVE_4088</name>
</gene>
<sequence>MNHGHKHVKSTSLRALAVAARLERHHAPEGPPGRSAGRDEQPPPERRAPEPA</sequence>
<dbReference type="AlphaFoldDB" id="A0A7D4AMX8"/>
<dbReference type="Proteomes" id="UP000501240">
    <property type="component" value="Chromosome"/>
</dbReference>
<proteinExistence type="predicted"/>
<feature type="region of interest" description="Disordered" evidence="1">
    <location>
        <begin position="1"/>
        <end position="52"/>
    </location>
</feature>
<keyword evidence="3" id="KW-1185">Reference proteome</keyword>
<protein>
    <submittedName>
        <fullName evidence="2">Uncharacterized protein</fullName>
    </submittedName>
</protein>
<feature type="compositionally biased region" description="Basic and acidic residues" evidence="1">
    <location>
        <begin position="36"/>
        <end position="52"/>
    </location>
</feature>
<accession>A0A7D4AMX8</accession>
<evidence type="ECO:0000256" key="1">
    <source>
        <dbReference type="SAM" id="MobiDB-lite"/>
    </source>
</evidence>
<evidence type="ECO:0000313" key="2">
    <source>
        <dbReference type="EMBL" id="QKG22448.1"/>
    </source>
</evidence>
<organism evidence="2 3">
    <name type="scientific">Actinomadura verrucosospora</name>
    <dbReference type="NCBI Taxonomy" id="46165"/>
    <lineage>
        <taxon>Bacteria</taxon>
        <taxon>Bacillati</taxon>
        <taxon>Actinomycetota</taxon>
        <taxon>Actinomycetes</taxon>
        <taxon>Streptosporangiales</taxon>
        <taxon>Thermomonosporaceae</taxon>
        <taxon>Actinomadura</taxon>
    </lineage>
</organism>
<dbReference type="EMBL" id="CP053892">
    <property type="protein sequence ID" value="QKG22448.1"/>
    <property type="molecule type" value="Genomic_DNA"/>
</dbReference>
<evidence type="ECO:0000313" key="3">
    <source>
        <dbReference type="Proteomes" id="UP000501240"/>
    </source>
</evidence>